<dbReference type="AlphaFoldDB" id="A0AAW3Z1S8"/>
<protein>
    <submittedName>
        <fullName evidence="3">Fimbrial protein</fullName>
    </submittedName>
</protein>
<dbReference type="SUPFAM" id="SSF49401">
    <property type="entry name" value="Bacterial adhesins"/>
    <property type="match status" value="1"/>
</dbReference>
<reference evidence="3" key="1">
    <citation type="submission" date="2020-09" db="EMBL/GenBank/DDBJ databases">
        <authorList>
            <person name="Palma L."/>
            <person name="Caballero P."/>
            <person name="Berry C."/>
            <person name="Del Valle E."/>
        </authorList>
    </citation>
    <scope>NUCLEOTIDE SEQUENCE</scope>
    <source>
        <strain evidence="3">M</strain>
    </source>
</reference>
<gene>
    <name evidence="3" type="ORF">ID854_21180</name>
</gene>
<dbReference type="Proteomes" id="UP001193920">
    <property type="component" value="Unassembled WGS sequence"/>
</dbReference>
<dbReference type="EMBL" id="JACXBF010000542">
    <property type="protein sequence ID" value="MBD2802889.1"/>
    <property type="molecule type" value="Genomic_DNA"/>
</dbReference>
<feature type="domain" description="Fimbrial-type adhesion" evidence="2">
    <location>
        <begin position="39"/>
        <end position="178"/>
    </location>
</feature>
<dbReference type="RefSeq" id="WP_038236662.1">
    <property type="nucleotide sequence ID" value="NZ_CAWNPE010000001.1"/>
</dbReference>
<sequence>MKPTKLAKIAAITLGMGIFCAQAQAEGPASIENGGGGKITFTGTVVNAPCNISPESIDQTINFGVLSQSLLNKGNETSRPVKIVLTECDTETYKKAKVTFSGANYDSKELLMSGSAKNVAVRLTGLDGDVVLDQPSKAFNLSKNTNELNFMAFAKKASGESDVTPGEFSGTTTFTMQYE</sequence>
<comment type="caution">
    <text evidence="3">The sequence shown here is derived from an EMBL/GenBank/DDBJ whole genome shotgun (WGS) entry which is preliminary data.</text>
</comment>
<dbReference type="InterPro" id="IPR008966">
    <property type="entry name" value="Adhesion_dom_sf"/>
</dbReference>
<dbReference type="GO" id="GO:0009289">
    <property type="term" value="C:pilus"/>
    <property type="evidence" value="ECO:0007669"/>
    <property type="project" value="InterPro"/>
</dbReference>
<dbReference type="Gene3D" id="2.60.40.1090">
    <property type="entry name" value="Fimbrial-type adhesion domain"/>
    <property type="match status" value="1"/>
</dbReference>
<dbReference type="InterPro" id="IPR036937">
    <property type="entry name" value="Adhesion_dom_fimbrial_sf"/>
</dbReference>
<dbReference type="GeneID" id="97126167"/>
<dbReference type="Pfam" id="PF00419">
    <property type="entry name" value="Fimbrial"/>
    <property type="match status" value="1"/>
</dbReference>
<evidence type="ECO:0000256" key="1">
    <source>
        <dbReference type="SAM" id="SignalP"/>
    </source>
</evidence>
<dbReference type="GO" id="GO:0043709">
    <property type="term" value="P:cell adhesion involved in single-species biofilm formation"/>
    <property type="evidence" value="ECO:0007669"/>
    <property type="project" value="TreeGrafter"/>
</dbReference>
<dbReference type="PANTHER" id="PTHR33420">
    <property type="entry name" value="FIMBRIAL SUBUNIT ELFA-RELATED"/>
    <property type="match status" value="1"/>
</dbReference>
<feature type="signal peptide" evidence="1">
    <location>
        <begin position="1"/>
        <end position="25"/>
    </location>
</feature>
<accession>A0AAW3Z1S8</accession>
<dbReference type="InterPro" id="IPR050263">
    <property type="entry name" value="Bact_Fimbrial_Adh_Pro"/>
</dbReference>
<name>A0AAW3Z1S8_9GAMM</name>
<organism evidence="3">
    <name type="scientific">Xenorhabdus szentirmaii</name>
    <dbReference type="NCBI Taxonomy" id="290112"/>
    <lineage>
        <taxon>Bacteria</taxon>
        <taxon>Pseudomonadati</taxon>
        <taxon>Pseudomonadota</taxon>
        <taxon>Gammaproteobacteria</taxon>
        <taxon>Enterobacterales</taxon>
        <taxon>Morganellaceae</taxon>
        <taxon>Xenorhabdus</taxon>
    </lineage>
</organism>
<proteinExistence type="predicted"/>
<evidence type="ECO:0000259" key="2">
    <source>
        <dbReference type="Pfam" id="PF00419"/>
    </source>
</evidence>
<dbReference type="PANTHER" id="PTHR33420:SF11">
    <property type="entry name" value="FIMBRIAL-LIKE PROTEIN"/>
    <property type="match status" value="1"/>
</dbReference>
<feature type="chain" id="PRO_5043856710" evidence="1">
    <location>
        <begin position="26"/>
        <end position="179"/>
    </location>
</feature>
<dbReference type="InterPro" id="IPR000259">
    <property type="entry name" value="Adhesion_dom_fimbrial"/>
</dbReference>
<evidence type="ECO:0000313" key="3">
    <source>
        <dbReference type="EMBL" id="MBD2802889.1"/>
    </source>
</evidence>
<keyword evidence="1" id="KW-0732">Signal</keyword>
<reference evidence="3" key="2">
    <citation type="journal article" date="2024" name="Toxins">
        <title>Genome Sequence Analysis of Native Xenorhabdus Strains Isolated from Entomopathogenic Nematodes in Argentina.</title>
        <authorList>
            <person name="Palma L."/>
            <person name="Frizzo L."/>
            <person name="Kaiser S."/>
            <person name="Berry C."/>
            <person name="Caballero P."/>
            <person name="Bode H.B."/>
            <person name="Del Valle E.E."/>
        </authorList>
    </citation>
    <scope>NUCLEOTIDE SEQUENCE</scope>
    <source>
        <strain evidence="3">M</strain>
    </source>
</reference>